<accession>A0AAN0RG35</accession>
<feature type="transmembrane region" description="Helical" evidence="2">
    <location>
        <begin position="91"/>
        <end position="109"/>
    </location>
</feature>
<dbReference type="Proteomes" id="UP000019438">
    <property type="component" value="Chromosome"/>
</dbReference>
<dbReference type="AlphaFoldDB" id="A0AAN0RG35"/>
<gene>
    <name evidence="5" type="ORF">GbCGDNIH3_2256</name>
</gene>
<keyword evidence="2" id="KW-0472">Membrane</keyword>
<dbReference type="PANTHER" id="PTHR41542">
    <property type="entry name" value="BLL5807 PROTEIN"/>
    <property type="match status" value="1"/>
</dbReference>
<feature type="signal peptide" evidence="3">
    <location>
        <begin position="1"/>
        <end position="30"/>
    </location>
</feature>
<evidence type="ECO:0000313" key="5">
    <source>
        <dbReference type="EMBL" id="AHJ64159.1"/>
    </source>
</evidence>
<dbReference type="SUPFAM" id="SSF54427">
    <property type="entry name" value="NTF2-like"/>
    <property type="match status" value="1"/>
</dbReference>
<protein>
    <submittedName>
        <fullName evidence="5">Transporter</fullName>
    </submittedName>
</protein>
<feature type="chain" id="PRO_5043002532" evidence="3">
    <location>
        <begin position="31"/>
        <end position="326"/>
    </location>
</feature>
<feature type="transmembrane region" description="Helical" evidence="2">
    <location>
        <begin position="121"/>
        <end position="142"/>
    </location>
</feature>
<dbReference type="Gene3D" id="3.10.450.240">
    <property type="match status" value="1"/>
</dbReference>
<evidence type="ECO:0000256" key="1">
    <source>
        <dbReference type="SAM" id="MobiDB-lite"/>
    </source>
</evidence>
<dbReference type="SMART" id="SM00978">
    <property type="entry name" value="Tim44"/>
    <property type="match status" value="1"/>
</dbReference>
<dbReference type="InterPro" id="IPR032710">
    <property type="entry name" value="NTF2-like_dom_sf"/>
</dbReference>
<dbReference type="InterPro" id="IPR007379">
    <property type="entry name" value="Tim44-like_dom"/>
</dbReference>
<feature type="compositionally biased region" description="Polar residues" evidence="1">
    <location>
        <begin position="66"/>
        <end position="75"/>
    </location>
</feature>
<dbReference type="Pfam" id="PF04280">
    <property type="entry name" value="Tim44"/>
    <property type="match status" value="1"/>
</dbReference>
<evidence type="ECO:0000256" key="2">
    <source>
        <dbReference type="SAM" id="Phobius"/>
    </source>
</evidence>
<feature type="region of interest" description="Disordered" evidence="1">
    <location>
        <begin position="32"/>
        <end position="83"/>
    </location>
</feature>
<organism evidence="5 6">
    <name type="scientific">Granulibacter bethesdensis</name>
    <dbReference type="NCBI Taxonomy" id="364410"/>
    <lineage>
        <taxon>Bacteria</taxon>
        <taxon>Pseudomonadati</taxon>
        <taxon>Pseudomonadota</taxon>
        <taxon>Alphaproteobacteria</taxon>
        <taxon>Acetobacterales</taxon>
        <taxon>Acetobacteraceae</taxon>
        <taxon>Granulibacter</taxon>
    </lineage>
</organism>
<feature type="domain" description="Tim44-like" evidence="4">
    <location>
        <begin position="182"/>
        <end position="324"/>
    </location>
</feature>
<dbReference type="PANTHER" id="PTHR41542:SF1">
    <property type="entry name" value="BLL5807 PROTEIN"/>
    <property type="match status" value="1"/>
</dbReference>
<name>A0AAN0RG35_9PROT</name>
<sequence length="326" mass="34552">MMIRNGPTMRKALPVFLAATLILSPVLAQARAGGGSSMGSRGSRTYSAPRSTPVAPYAAPMERSYTAPSRPSYNSPPGMPPMQPAMSRRSAFTSGLLGGLIGAGIGGLLMGHGLFGGVSGIFGFFGLLLQIFLIVMVVRFLWRRFAGGNAPAMAPAGASMTNPFTTNQADRGPIGGGQMGGGPMGGRQSSVQPIQLSQGDYQRFESLLKEVQAAWTDRNLQQLGSVSTPEMVGYFNEQLTALASRGLHNTVTNVTLQKGDLSEAWREGTLEYATVAMLFSMIDATYDSSGRVVEGDASQLQTATEFWTFVRSPGGPWILSAIQQAR</sequence>
<keyword evidence="2" id="KW-0812">Transmembrane</keyword>
<evidence type="ECO:0000259" key="4">
    <source>
        <dbReference type="SMART" id="SM00978"/>
    </source>
</evidence>
<keyword evidence="2" id="KW-1133">Transmembrane helix</keyword>
<evidence type="ECO:0000256" key="3">
    <source>
        <dbReference type="SAM" id="SignalP"/>
    </source>
</evidence>
<reference evidence="6" key="1">
    <citation type="submission" date="2012-06" db="EMBL/GenBank/DDBJ databases">
        <title>Genome analysis of multiple Granulibacter bethesdensis isolates demonstrates substantial genome diversity.</title>
        <authorList>
            <person name="Greenberg D.E."/>
            <person name="Porcella S.F."/>
            <person name="Zarember K."/>
            <person name="Zelazny A.M."/>
            <person name="Bruno D."/>
            <person name="Martens C."/>
            <person name="Barbian K.D."/>
            <person name="Jaske E."/>
            <person name="Holland S.M."/>
        </authorList>
    </citation>
    <scope>NUCLEOTIDE SEQUENCE [LARGE SCALE GENOMIC DNA]</scope>
    <source>
        <strain evidence="6">CGDNIH3</strain>
    </source>
</reference>
<dbReference type="KEGG" id="gbc:GbCGDNIH3_2256"/>
<evidence type="ECO:0000313" key="6">
    <source>
        <dbReference type="Proteomes" id="UP000019438"/>
    </source>
</evidence>
<dbReference type="EMBL" id="CP003181">
    <property type="protein sequence ID" value="AHJ64159.1"/>
    <property type="molecule type" value="Genomic_DNA"/>
</dbReference>
<keyword evidence="3" id="KW-0732">Signal</keyword>
<proteinExistence type="predicted"/>